<gene>
    <name evidence="10" type="ORF">ACG0Z3_09215</name>
</gene>
<evidence type="ECO:0000313" key="10">
    <source>
        <dbReference type="EMBL" id="MFG6440861.1"/>
    </source>
</evidence>
<feature type="transmembrane region" description="Helical" evidence="9">
    <location>
        <begin position="96"/>
        <end position="114"/>
    </location>
</feature>
<keyword evidence="11" id="KW-1185">Reference proteome</keyword>
<evidence type="ECO:0000256" key="4">
    <source>
        <dbReference type="ARBA" id="ARBA00022692"/>
    </source>
</evidence>
<keyword evidence="5" id="KW-0029">Amino-acid transport</keyword>
<keyword evidence="6 9" id="KW-1133">Transmembrane helix</keyword>
<organism evidence="10 11">
    <name type="scientific">Pelomonas margarita</name>
    <dbReference type="NCBI Taxonomy" id="3299031"/>
    <lineage>
        <taxon>Bacteria</taxon>
        <taxon>Pseudomonadati</taxon>
        <taxon>Pseudomonadota</taxon>
        <taxon>Betaproteobacteria</taxon>
        <taxon>Burkholderiales</taxon>
        <taxon>Sphaerotilaceae</taxon>
        <taxon>Roseateles</taxon>
    </lineage>
</organism>
<dbReference type="EMBL" id="JBIGHW010000004">
    <property type="protein sequence ID" value="MFG6440861.1"/>
    <property type="molecule type" value="Genomic_DNA"/>
</dbReference>
<keyword evidence="7 9" id="KW-0472">Membrane</keyword>
<dbReference type="PANTHER" id="PTHR11795:SF442">
    <property type="entry name" value="ABC TRANSPORTER ATP-BINDING PROTEIN"/>
    <property type="match status" value="1"/>
</dbReference>
<dbReference type="RefSeq" id="WP_394397503.1">
    <property type="nucleotide sequence ID" value="NZ_JBIGHW010000004.1"/>
</dbReference>
<evidence type="ECO:0000256" key="6">
    <source>
        <dbReference type="ARBA" id="ARBA00022989"/>
    </source>
</evidence>
<evidence type="ECO:0000256" key="5">
    <source>
        <dbReference type="ARBA" id="ARBA00022970"/>
    </source>
</evidence>
<sequence>MPLDQLFINLLNGLSSGLLLFMLSSGLTLIFSMMGVLNFAHASFYMVGAYVAYSLVGVLGFWPALLLAPLAVGAMGAGFERLALRRVHKFGHVPELLITFGLSYVILELVQLVWGRTAVPFTPPPELQGSAFTIVSHASQGMSLVLGKAGPDICAAAVSCSNFPLTKVFMMAVALLMLLALWLLLTRTRVGLVIQASLTHPEMVEALGHNVPRVLMLVFGSGCALAGLAGVVGGITFVTEPNMAAFIGAIIFVVVVVGGIGSLAGAFVGSIVVGLLQTLPLTVNGSLATLLTSLGFTVTQATPGYPLLRLTMAEVAPILPYLLMVLILIFRPKGLLGTRED</sequence>
<dbReference type="InterPro" id="IPR001851">
    <property type="entry name" value="ABC_transp_permease"/>
</dbReference>
<accession>A0ABW7FHQ2</accession>
<feature type="transmembrane region" description="Helical" evidence="9">
    <location>
        <begin position="214"/>
        <end position="237"/>
    </location>
</feature>
<name>A0ABW7FHQ2_9BURK</name>
<evidence type="ECO:0000256" key="1">
    <source>
        <dbReference type="ARBA" id="ARBA00004651"/>
    </source>
</evidence>
<dbReference type="Pfam" id="PF02653">
    <property type="entry name" value="BPD_transp_2"/>
    <property type="match status" value="1"/>
</dbReference>
<comment type="caution">
    <text evidence="10">The sequence shown here is derived from an EMBL/GenBank/DDBJ whole genome shotgun (WGS) entry which is preliminary data.</text>
</comment>
<comment type="subcellular location">
    <subcellularLocation>
        <location evidence="1">Cell membrane</location>
        <topology evidence="1">Multi-pass membrane protein</topology>
    </subcellularLocation>
</comment>
<reference evidence="10 11" key="1">
    <citation type="submission" date="2024-08" db="EMBL/GenBank/DDBJ databases">
        <authorList>
            <person name="Lu H."/>
        </authorList>
    </citation>
    <scope>NUCLEOTIDE SEQUENCE [LARGE SCALE GENOMIC DNA]</scope>
    <source>
        <strain evidence="10 11">LKC17W</strain>
    </source>
</reference>
<evidence type="ECO:0000313" key="11">
    <source>
        <dbReference type="Proteomes" id="UP001606301"/>
    </source>
</evidence>
<evidence type="ECO:0000256" key="3">
    <source>
        <dbReference type="ARBA" id="ARBA00022475"/>
    </source>
</evidence>
<feature type="transmembrane region" description="Helical" evidence="9">
    <location>
        <begin position="61"/>
        <end position="84"/>
    </location>
</feature>
<keyword evidence="4 9" id="KW-0812">Transmembrane</keyword>
<evidence type="ECO:0000256" key="8">
    <source>
        <dbReference type="ARBA" id="ARBA00037998"/>
    </source>
</evidence>
<keyword evidence="3" id="KW-1003">Cell membrane</keyword>
<feature type="transmembrane region" description="Helical" evidence="9">
    <location>
        <begin position="243"/>
        <end position="276"/>
    </location>
</feature>
<keyword evidence="2" id="KW-0813">Transport</keyword>
<comment type="similarity">
    <text evidence="8">Belongs to the binding-protein-dependent transport system permease family. LivHM subfamily.</text>
</comment>
<evidence type="ECO:0000256" key="2">
    <source>
        <dbReference type="ARBA" id="ARBA00022448"/>
    </source>
</evidence>
<protein>
    <submittedName>
        <fullName evidence="10">Branched-chain amino acid ABC transporter permease</fullName>
    </submittedName>
</protein>
<proteinExistence type="inferred from homology"/>
<evidence type="ECO:0000256" key="7">
    <source>
        <dbReference type="ARBA" id="ARBA00023136"/>
    </source>
</evidence>
<dbReference type="Proteomes" id="UP001606301">
    <property type="component" value="Unassembled WGS sequence"/>
</dbReference>
<dbReference type="PANTHER" id="PTHR11795">
    <property type="entry name" value="BRANCHED-CHAIN AMINO ACID TRANSPORT SYSTEM PERMEASE PROTEIN LIVH"/>
    <property type="match status" value="1"/>
</dbReference>
<feature type="transmembrane region" description="Helical" evidence="9">
    <location>
        <begin position="168"/>
        <end position="185"/>
    </location>
</feature>
<evidence type="ECO:0000256" key="9">
    <source>
        <dbReference type="SAM" id="Phobius"/>
    </source>
</evidence>
<feature type="transmembrane region" description="Helical" evidence="9">
    <location>
        <begin position="307"/>
        <end position="330"/>
    </location>
</feature>
<dbReference type="InterPro" id="IPR052157">
    <property type="entry name" value="BCAA_transport_permease"/>
</dbReference>
<dbReference type="CDD" id="cd06582">
    <property type="entry name" value="TM_PBP1_LivH_like"/>
    <property type="match status" value="1"/>
</dbReference>